<dbReference type="Gene3D" id="1.10.10.10">
    <property type="entry name" value="Winged helix-like DNA-binding domain superfamily/Winged helix DNA-binding domain"/>
    <property type="match status" value="1"/>
</dbReference>
<evidence type="ECO:0000256" key="3">
    <source>
        <dbReference type="ARBA" id="ARBA00023125"/>
    </source>
</evidence>
<dbReference type="OrthoDB" id="10067219at2759"/>
<comment type="caution">
    <text evidence="8">The sequence shown here is derived from an EMBL/GenBank/DDBJ whole genome shotgun (WGS) entry which is preliminary data.</text>
</comment>
<dbReference type="PROSITE" id="PS50061">
    <property type="entry name" value="ETS_DOMAIN_3"/>
    <property type="match status" value="1"/>
</dbReference>
<dbReference type="PROSITE" id="PS00345">
    <property type="entry name" value="ETS_DOMAIN_1"/>
    <property type="match status" value="1"/>
</dbReference>
<dbReference type="AlphaFoldDB" id="A0A811KBY7"/>
<gene>
    <name evidence="8" type="ORF">BOKJ2_LOCUS4548</name>
</gene>
<comment type="similarity">
    <text evidence="2 5">Belongs to the ETS family.</text>
</comment>
<evidence type="ECO:0000256" key="6">
    <source>
        <dbReference type="SAM" id="MobiDB-lite"/>
    </source>
</evidence>
<evidence type="ECO:0000313" key="9">
    <source>
        <dbReference type="Proteomes" id="UP000614601"/>
    </source>
</evidence>
<protein>
    <recommendedName>
        <fullName evidence="7">ETS domain-containing protein</fullName>
    </recommendedName>
</protein>
<dbReference type="PRINTS" id="PR00454">
    <property type="entry name" value="ETSDOMAIN"/>
</dbReference>
<dbReference type="InterPro" id="IPR036388">
    <property type="entry name" value="WH-like_DNA-bd_sf"/>
</dbReference>
<dbReference type="InterPro" id="IPR046328">
    <property type="entry name" value="ETS_fam"/>
</dbReference>
<dbReference type="PANTHER" id="PTHR11849">
    <property type="entry name" value="ETS"/>
    <property type="match status" value="1"/>
</dbReference>
<feature type="compositionally biased region" description="Low complexity" evidence="6">
    <location>
        <begin position="105"/>
        <end position="127"/>
    </location>
</feature>
<organism evidence="8 9">
    <name type="scientific">Bursaphelenchus okinawaensis</name>
    <dbReference type="NCBI Taxonomy" id="465554"/>
    <lineage>
        <taxon>Eukaryota</taxon>
        <taxon>Metazoa</taxon>
        <taxon>Ecdysozoa</taxon>
        <taxon>Nematoda</taxon>
        <taxon>Chromadorea</taxon>
        <taxon>Rhabditida</taxon>
        <taxon>Tylenchina</taxon>
        <taxon>Tylenchomorpha</taxon>
        <taxon>Aphelenchoidea</taxon>
        <taxon>Aphelenchoididae</taxon>
        <taxon>Bursaphelenchus</taxon>
    </lineage>
</organism>
<keyword evidence="3 5" id="KW-0238">DNA-binding</keyword>
<feature type="domain" description="ETS" evidence="7">
    <location>
        <begin position="191"/>
        <end position="271"/>
    </location>
</feature>
<evidence type="ECO:0000256" key="2">
    <source>
        <dbReference type="ARBA" id="ARBA00005562"/>
    </source>
</evidence>
<evidence type="ECO:0000256" key="1">
    <source>
        <dbReference type="ARBA" id="ARBA00004123"/>
    </source>
</evidence>
<evidence type="ECO:0000259" key="7">
    <source>
        <dbReference type="PROSITE" id="PS50061"/>
    </source>
</evidence>
<dbReference type="InterPro" id="IPR036390">
    <property type="entry name" value="WH_DNA-bd_sf"/>
</dbReference>
<dbReference type="PANTHER" id="PTHR11849:SF287">
    <property type="entry name" value="TRANSCRIPTION FACTOR AST-1"/>
    <property type="match status" value="1"/>
</dbReference>
<dbReference type="SMART" id="SM00413">
    <property type="entry name" value="ETS"/>
    <property type="match status" value="1"/>
</dbReference>
<dbReference type="Proteomes" id="UP000614601">
    <property type="component" value="Unassembled WGS sequence"/>
</dbReference>
<reference evidence="8" key="1">
    <citation type="submission" date="2020-09" db="EMBL/GenBank/DDBJ databases">
        <authorList>
            <person name="Kikuchi T."/>
        </authorList>
    </citation>
    <scope>NUCLEOTIDE SEQUENCE</scope>
    <source>
        <strain evidence="8">SH1</strain>
    </source>
</reference>
<dbReference type="GO" id="GO:0043565">
    <property type="term" value="F:sequence-specific DNA binding"/>
    <property type="evidence" value="ECO:0007669"/>
    <property type="project" value="InterPro"/>
</dbReference>
<keyword evidence="4 5" id="KW-0539">Nucleus</keyword>
<name>A0A811KBY7_9BILA</name>
<dbReference type="Proteomes" id="UP000783686">
    <property type="component" value="Unassembled WGS sequence"/>
</dbReference>
<accession>A0A811KBY7</accession>
<dbReference type="SUPFAM" id="SSF46785">
    <property type="entry name" value="Winged helix' DNA-binding domain"/>
    <property type="match status" value="1"/>
</dbReference>
<dbReference type="GO" id="GO:0005634">
    <property type="term" value="C:nucleus"/>
    <property type="evidence" value="ECO:0007669"/>
    <property type="project" value="UniProtKB-SubCell"/>
</dbReference>
<dbReference type="GO" id="GO:0000981">
    <property type="term" value="F:DNA-binding transcription factor activity, RNA polymerase II-specific"/>
    <property type="evidence" value="ECO:0007669"/>
    <property type="project" value="TreeGrafter"/>
</dbReference>
<keyword evidence="9" id="KW-1185">Reference proteome</keyword>
<evidence type="ECO:0000313" key="8">
    <source>
        <dbReference type="EMBL" id="CAD5212747.1"/>
    </source>
</evidence>
<comment type="subcellular location">
    <subcellularLocation>
        <location evidence="1 5">Nucleus</location>
    </subcellularLocation>
</comment>
<dbReference type="InterPro" id="IPR000418">
    <property type="entry name" value="Ets_dom"/>
</dbReference>
<evidence type="ECO:0000256" key="5">
    <source>
        <dbReference type="RuleBase" id="RU004019"/>
    </source>
</evidence>
<evidence type="ECO:0000256" key="4">
    <source>
        <dbReference type="ARBA" id="ARBA00023242"/>
    </source>
</evidence>
<dbReference type="PROSITE" id="PS00346">
    <property type="entry name" value="ETS_DOMAIN_2"/>
    <property type="match status" value="1"/>
</dbReference>
<dbReference type="FunFam" id="1.10.10.10:FF:000039">
    <property type="entry name" value="Friend leukemia integration 1 transcription factor"/>
    <property type="match status" value="1"/>
</dbReference>
<dbReference type="EMBL" id="CAJFCW020000002">
    <property type="protein sequence ID" value="CAG9097464.1"/>
    <property type="molecule type" value="Genomic_DNA"/>
</dbReference>
<sequence length="357" mass="39635">MDILKAALTAPSTSTTDIAPQNSVTSSEHLQQHPNMHNGSLENIPQYSPISFDINAISSLSGFPNSNGMGFAQRYPFYDQNSLQKPLIMNNQNQPNAVNLSVHGATATSSPNHTNTTSSTPNSQNTTLAHNNSGSTGLKDDGLFNPMNSCFPCNPLPVPAKNNNNALLQQDPYQILGPTSQRLASAGSGQIQLWQFLLELLSDSRNASTITWEGTQGEFKLVEPDEVARRWGERKSKPNMNYDKMSRALRYYYDKNIMAKVHGKRYAYKFDFQGIYQALHPQTAHGASADLFSHQARFQHDLMQHSSWPNYRFINPGFQPSANFFNGAMGYGNFGASNMTAPRNFSLYNSNYSNKCL</sequence>
<dbReference type="EMBL" id="CAJFDH010000002">
    <property type="protein sequence ID" value="CAD5212747.1"/>
    <property type="molecule type" value="Genomic_DNA"/>
</dbReference>
<dbReference type="Pfam" id="PF00178">
    <property type="entry name" value="Ets"/>
    <property type="match status" value="1"/>
</dbReference>
<proteinExistence type="inferred from homology"/>
<dbReference type="GO" id="GO:0030154">
    <property type="term" value="P:cell differentiation"/>
    <property type="evidence" value="ECO:0007669"/>
    <property type="project" value="TreeGrafter"/>
</dbReference>
<feature type="region of interest" description="Disordered" evidence="6">
    <location>
        <begin position="104"/>
        <end position="137"/>
    </location>
</feature>